<dbReference type="AlphaFoldDB" id="A0A061R9A6"/>
<proteinExistence type="predicted"/>
<feature type="compositionally biased region" description="Low complexity" evidence="1">
    <location>
        <begin position="11"/>
        <end position="33"/>
    </location>
</feature>
<feature type="non-terminal residue" evidence="2">
    <location>
        <position position="1"/>
    </location>
</feature>
<organism evidence="2">
    <name type="scientific">Tetraselmis sp. GSL018</name>
    <dbReference type="NCBI Taxonomy" id="582737"/>
    <lineage>
        <taxon>Eukaryota</taxon>
        <taxon>Viridiplantae</taxon>
        <taxon>Chlorophyta</taxon>
        <taxon>core chlorophytes</taxon>
        <taxon>Chlorodendrophyceae</taxon>
        <taxon>Chlorodendrales</taxon>
        <taxon>Chlorodendraceae</taxon>
        <taxon>Tetraselmis</taxon>
    </lineage>
</organism>
<feature type="compositionally biased region" description="Acidic residues" evidence="1">
    <location>
        <begin position="153"/>
        <end position="162"/>
    </location>
</feature>
<feature type="compositionally biased region" description="Low complexity" evidence="1">
    <location>
        <begin position="50"/>
        <end position="59"/>
    </location>
</feature>
<protein>
    <submittedName>
        <fullName evidence="2">Uncharacterized protein</fullName>
    </submittedName>
</protein>
<feature type="compositionally biased region" description="Pro residues" evidence="1">
    <location>
        <begin position="40"/>
        <end position="49"/>
    </location>
</feature>
<gene>
    <name evidence="2" type="ORF">TSPGSL018_11623</name>
</gene>
<reference evidence="2" key="1">
    <citation type="submission" date="2014-05" db="EMBL/GenBank/DDBJ databases">
        <title>The transcriptome of the halophilic microalga Tetraselmis sp. GSL018 isolated from the Great Salt Lake, Utah.</title>
        <authorList>
            <person name="Jinkerson R.E."/>
            <person name="D'Adamo S."/>
            <person name="Posewitz M.C."/>
        </authorList>
    </citation>
    <scope>NUCLEOTIDE SEQUENCE</scope>
    <source>
        <strain evidence="2">GSL018</strain>
    </source>
</reference>
<feature type="region of interest" description="Disordered" evidence="1">
    <location>
        <begin position="1"/>
        <end position="162"/>
    </location>
</feature>
<evidence type="ECO:0000256" key="1">
    <source>
        <dbReference type="SAM" id="MobiDB-lite"/>
    </source>
</evidence>
<sequence>PDPPPSGDGAGAPDGSRAGNKAAGPAPSSSEAAQKNSRPPLRPPQPPSPRRGVPPSGVPETAGRHRDDKGGLPPFVKKSKSDLPPEADDPDASGPRRLGRFLTLQGAGYEEGEERRLRPLSAGNQTPERKAPPKSEGAARPSVTPKSGWNEPESSDDEIPLV</sequence>
<accession>A0A061R9A6</accession>
<name>A0A061R9A6_9CHLO</name>
<dbReference type="EMBL" id="GBEZ01019292">
    <property type="protein sequence ID" value="JAC67245.1"/>
    <property type="molecule type" value="Transcribed_RNA"/>
</dbReference>
<evidence type="ECO:0000313" key="2">
    <source>
        <dbReference type="EMBL" id="JAC67245.1"/>
    </source>
</evidence>